<dbReference type="Gene3D" id="1.10.510.10">
    <property type="entry name" value="Transferase(Phosphotransferase) domain 1"/>
    <property type="match status" value="1"/>
</dbReference>
<dbReference type="PANTHER" id="PTHR24346:SF51">
    <property type="entry name" value="PAS DOMAIN-CONTAINING SERINE_THREONINE-PROTEIN KINASE"/>
    <property type="match status" value="1"/>
</dbReference>
<dbReference type="FunFam" id="3.30.200.20:FF:000314">
    <property type="entry name" value="Serine/threonine protein kinase"/>
    <property type="match status" value="1"/>
</dbReference>
<protein>
    <recommendedName>
        <fullName evidence="2">non-specific serine/threonine protein kinase</fullName>
        <ecNumber evidence="2">2.7.11.1</ecNumber>
    </recommendedName>
</protein>
<feature type="region of interest" description="Disordered" evidence="13">
    <location>
        <begin position="241"/>
        <end position="283"/>
    </location>
</feature>
<dbReference type="PROSITE" id="PS50011">
    <property type="entry name" value="PROTEIN_KINASE_DOM"/>
    <property type="match status" value="1"/>
</dbReference>
<evidence type="ECO:0000256" key="5">
    <source>
        <dbReference type="ARBA" id="ARBA00022553"/>
    </source>
</evidence>
<gene>
    <name evidence="15" type="ORF">DASC09_000260</name>
</gene>
<dbReference type="GO" id="GO:0006417">
    <property type="term" value="P:regulation of translation"/>
    <property type="evidence" value="ECO:0007669"/>
    <property type="project" value="UniProtKB-KW"/>
</dbReference>
<feature type="region of interest" description="Disordered" evidence="13">
    <location>
        <begin position="1"/>
        <end position="38"/>
    </location>
</feature>
<keyword evidence="6" id="KW-0808">Transferase</keyword>
<dbReference type="PANTHER" id="PTHR24346">
    <property type="entry name" value="MAP/MICROTUBULE AFFINITY-REGULATING KINASE"/>
    <property type="match status" value="1"/>
</dbReference>
<organism evidence="15 16">
    <name type="scientific">Saccharomycopsis crataegensis</name>
    <dbReference type="NCBI Taxonomy" id="43959"/>
    <lineage>
        <taxon>Eukaryota</taxon>
        <taxon>Fungi</taxon>
        <taxon>Dikarya</taxon>
        <taxon>Ascomycota</taxon>
        <taxon>Saccharomycotina</taxon>
        <taxon>Saccharomycetes</taxon>
        <taxon>Saccharomycopsidaceae</taxon>
        <taxon>Saccharomycopsis</taxon>
    </lineage>
</organism>
<accession>A0AAV5QDR3</accession>
<sequence length="1450" mass="162831">MSGPSFPKNANPSYSNNITSNTLPTKQMQTNSIKPHSSKFYFQDEEEDEDQFDGNSLLRPSSFSSQVNYHSNHLHPSASNNNHQQSLFQCTNEILNFPTESTNAYSYAHLSPNSLALRLNVLKRSLEILIERPELILSLQSVSPDALSESPPQTPINNTNALFNPKIRSPSSNKGLLNISQQEDHLTDCKNPDYNEYRSLGAAMDPLSDNGSHSLQKQKNQIKIETNASSAALAAFFRENNPPLRRTSTGKSFASSDNSLLSPSSGSLDNANNPSKFTKRSSSLNTPFLLNNVRIKPKDVEMYSKSTRPLPERSLSTASMITRNPNTSNQDVPIYENIRDKLKSMIKMLSSDGSGSSQEGALALNLHNLSLSNMNDESKEQMLQRKLLYALATPFYESISTNNTVNLNRNISSAASCQHNNNHNHYSTIEPKYLTASDKRRISSFSSSSNKLALRLEPPVRIPLKKFSSFDDSAVKSSPPVSSPQTPDDYSVSFSNLRPTINFSTTRPFHSLSTSKNSSPQAIITCDTSSPWKLRAVNDLSTLIFGIKNKGSEVKRLGLMDLIADNSKDFVLQKLMKRLAGDKDNQSPINRSNHYNKDIIFAGEIVAVKSQVSLEESDAEQKEIQWCSLWAKKKNEMIILMFDKIPCSAIDLSIVDDGESWKVTKINEVTGKLMTGLGYCDKQARSLNEISKSLDKKLQNLDSASMSEKMARINDNRYFTLNLQHNNLPCAVLSSPVSDKEMVLKIHTLPYIAGIFIISASNYNILSYNRSISKNLFGHGDLIGQPINTIIPNFTKLIEYSSSTKKMVNFLNDLVNKSTPERVRENPKKYLLPGLVLPEHFFRRIQAKFEAHRIVERRRAKDVGISNLRTPIKLKIDSADDDKLHTEGDDGNFHDMSEEEIEDELFLNSKGIYGRHSDGSKLVVDVQLRVSSIDTLVLWVTYSNELYGAAVATANAKDDRASMLSEKDICSPTRSVSAKKKVKFTNEDKNEADKKLSMGFADPDSDLFSKASSSSLVSLKYNINDSETLLNTNGNARSTRSNSLLSDLSDGLSTYSMKDEVRNALDSGHEPVTPKRREDPMEDDDYDEFDSTTEVSTPPTTAPINDIKSINDNILGDEASKYPMSSTGTMTSVDGHSAIEEDRDDGSHIIVKSEEELIAEENLKHNEWKAKCLKFPMTIGAKRRKKSISEFHVIKGMGQGAYGKVLLCYREDDPNYEIILKCIYKERILVDSWTRDRKLGTVPAEIQIMAFLNYNPHPNTLKLIDFFEDDECFYVELPIHGSPPAMDLFDYIEIKKALSEIEIQYIFRQIVQSINHLHENGIVHRDIKDENVIVDEHSVVKLIDYGSSAFLYNGPFDVFVGTMEYAPPEVLHGSSYDGRPQDVWSLGVLLYTMVYKENPFYNVDEIMEGELKVPYILSEGCISLITRILNRDVEKRPTVKEILEDSWLKF</sequence>
<evidence type="ECO:0000256" key="8">
    <source>
        <dbReference type="ARBA" id="ARBA00022777"/>
    </source>
</evidence>
<dbReference type="SUPFAM" id="SSF56112">
    <property type="entry name" value="Protein kinase-like (PK-like)"/>
    <property type="match status" value="1"/>
</dbReference>
<feature type="domain" description="Protein kinase" evidence="14">
    <location>
        <begin position="1191"/>
        <end position="1448"/>
    </location>
</feature>
<dbReference type="InterPro" id="IPR000719">
    <property type="entry name" value="Prot_kinase_dom"/>
</dbReference>
<dbReference type="EC" id="2.7.11.1" evidence="2"/>
<dbReference type="GO" id="GO:0005634">
    <property type="term" value="C:nucleus"/>
    <property type="evidence" value="ECO:0007669"/>
    <property type="project" value="TreeGrafter"/>
</dbReference>
<evidence type="ECO:0000256" key="12">
    <source>
        <dbReference type="ARBA" id="ARBA00048679"/>
    </source>
</evidence>
<comment type="subcellular location">
    <subcellularLocation>
        <location evidence="1">Cytoplasm</location>
    </subcellularLocation>
</comment>
<dbReference type="InterPro" id="IPR011009">
    <property type="entry name" value="Kinase-like_dom_sf"/>
</dbReference>
<comment type="caution">
    <text evidence="15">The sequence shown here is derived from an EMBL/GenBank/DDBJ whole genome shotgun (WGS) entry which is preliminary data.</text>
</comment>
<keyword evidence="7" id="KW-0547">Nucleotide-binding</keyword>
<evidence type="ECO:0000256" key="10">
    <source>
        <dbReference type="ARBA" id="ARBA00022845"/>
    </source>
</evidence>
<dbReference type="GO" id="GO:0004674">
    <property type="term" value="F:protein serine/threonine kinase activity"/>
    <property type="evidence" value="ECO:0007669"/>
    <property type="project" value="UniProtKB-KW"/>
</dbReference>
<keyword evidence="16" id="KW-1185">Reference proteome</keyword>
<dbReference type="Proteomes" id="UP001360560">
    <property type="component" value="Unassembled WGS sequence"/>
</dbReference>
<evidence type="ECO:0000256" key="1">
    <source>
        <dbReference type="ARBA" id="ARBA00004496"/>
    </source>
</evidence>
<feature type="compositionally biased region" description="Low complexity" evidence="13">
    <location>
        <begin position="252"/>
        <end position="268"/>
    </location>
</feature>
<feature type="compositionally biased region" description="Polar residues" evidence="13">
    <location>
        <begin position="1092"/>
        <end position="1107"/>
    </location>
</feature>
<feature type="compositionally biased region" description="Basic and acidic residues" evidence="13">
    <location>
        <begin position="1061"/>
        <end position="1079"/>
    </location>
</feature>
<feature type="compositionally biased region" description="Acidic residues" evidence="13">
    <location>
        <begin position="1080"/>
        <end position="1091"/>
    </location>
</feature>
<evidence type="ECO:0000313" key="16">
    <source>
        <dbReference type="Proteomes" id="UP001360560"/>
    </source>
</evidence>
<evidence type="ECO:0000256" key="6">
    <source>
        <dbReference type="ARBA" id="ARBA00022679"/>
    </source>
</evidence>
<dbReference type="Gene3D" id="3.30.200.20">
    <property type="entry name" value="Phosphorylase Kinase, domain 1"/>
    <property type="match status" value="1"/>
</dbReference>
<dbReference type="GO" id="GO:0005829">
    <property type="term" value="C:cytosol"/>
    <property type="evidence" value="ECO:0007669"/>
    <property type="project" value="TreeGrafter"/>
</dbReference>
<dbReference type="PROSITE" id="PS00108">
    <property type="entry name" value="PROTEIN_KINASE_ST"/>
    <property type="match status" value="1"/>
</dbReference>
<keyword evidence="3" id="KW-0963">Cytoplasm</keyword>
<dbReference type="RefSeq" id="XP_064849701.1">
    <property type="nucleotide sequence ID" value="XM_064993629.1"/>
</dbReference>
<dbReference type="CDD" id="cd14004">
    <property type="entry name" value="STKc_PASK"/>
    <property type="match status" value="1"/>
</dbReference>
<keyword evidence="10" id="KW-0810">Translation regulation</keyword>
<evidence type="ECO:0000256" key="4">
    <source>
        <dbReference type="ARBA" id="ARBA00022527"/>
    </source>
</evidence>
<dbReference type="GO" id="GO:0045719">
    <property type="term" value="P:negative regulation of glycogen biosynthetic process"/>
    <property type="evidence" value="ECO:0007669"/>
    <property type="project" value="TreeGrafter"/>
</dbReference>
<keyword evidence="5" id="KW-0597">Phosphoprotein</keyword>
<dbReference type="GO" id="GO:0035556">
    <property type="term" value="P:intracellular signal transduction"/>
    <property type="evidence" value="ECO:0007669"/>
    <property type="project" value="TreeGrafter"/>
</dbReference>
<dbReference type="EMBL" id="BTFZ01000001">
    <property type="protein sequence ID" value="GMM32701.1"/>
    <property type="molecule type" value="Genomic_DNA"/>
</dbReference>
<comment type="catalytic activity">
    <reaction evidence="11">
        <text>L-threonyl-[protein] + ATP = O-phospho-L-threonyl-[protein] + ADP + H(+)</text>
        <dbReference type="Rhea" id="RHEA:46608"/>
        <dbReference type="Rhea" id="RHEA-COMP:11060"/>
        <dbReference type="Rhea" id="RHEA-COMP:11605"/>
        <dbReference type="ChEBI" id="CHEBI:15378"/>
        <dbReference type="ChEBI" id="CHEBI:30013"/>
        <dbReference type="ChEBI" id="CHEBI:30616"/>
        <dbReference type="ChEBI" id="CHEBI:61977"/>
        <dbReference type="ChEBI" id="CHEBI:456216"/>
        <dbReference type="EC" id="2.7.11.1"/>
    </reaction>
</comment>
<evidence type="ECO:0000256" key="7">
    <source>
        <dbReference type="ARBA" id="ARBA00022741"/>
    </source>
</evidence>
<keyword evidence="8 15" id="KW-0418">Kinase</keyword>
<feature type="compositionally biased region" description="Polar residues" evidence="13">
    <location>
        <begin position="8"/>
        <end position="35"/>
    </location>
</feature>
<feature type="region of interest" description="Disordered" evidence="13">
    <location>
        <begin position="471"/>
        <end position="490"/>
    </location>
</feature>
<dbReference type="GO" id="GO:0005524">
    <property type="term" value="F:ATP binding"/>
    <property type="evidence" value="ECO:0007669"/>
    <property type="project" value="UniProtKB-KW"/>
</dbReference>
<feature type="region of interest" description="Disordered" evidence="13">
    <location>
        <begin position="1061"/>
        <end position="1107"/>
    </location>
</feature>
<keyword evidence="9" id="KW-0067">ATP-binding</keyword>
<dbReference type="GO" id="GO:0060917">
    <property type="term" value="P:regulation of (1-&gt;6)-beta-D-glucan biosynthetic process"/>
    <property type="evidence" value="ECO:0007669"/>
    <property type="project" value="UniProtKB-ARBA"/>
</dbReference>
<evidence type="ECO:0000256" key="13">
    <source>
        <dbReference type="SAM" id="MobiDB-lite"/>
    </source>
</evidence>
<feature type="compositionally biased region" description="Low complexity" evidence="13">
    <location>
        <begin position="471"/>
        <end position="489"/>
    </location>
</feature>
<evidence type="ECO:0000256" key="2">
    <source>
        <dbReference type="ARBA" id="ARBA00012513"/>
    </source>
</evidence>
<dbReference type="Pfam" id="PF00069">
    <property type="entry name" value="Pkinase"/>
    <property type="match status" value="1"/>
</dbReference>
<evidence type="ECO:0000313" key="15">
    <source>
        <dbReference type="EMBL" id="GMM32701.1"/>
    </source>
</evidence>
<evidence type="ECO:0000256" key="11">
    <source>
        <dbReference type="ARBA" id="ARBA00047899"/>
    </source>
</evidence>
<keyword evidence="4 15" id="KW-0723">Serine/threonine-protein kinase</keyword>
<comment type="catalytic activity">
    <reaction evidence="12">
        <text>L-seryl-[protein] + ATP = O-phospho-L-seryl-[protein] + ADP + H(+)</text>
        <dbReference type="Rhea" id="RHEA:17989"/>
        <dbReference type="Rhea" id="RHEA-COMP:9863"/>
        <dbReference type="Rhea" id="RHEA-COMP:11604"/>
        <dbReference type="ChEBI" id="CHEBI:15378"/>
        <dbReference type="ChEBI" id="CHEBI:29999"/>
        <dbReference type="ChEBI" id="CHEBI:30616"/>
        <dbReference type="ChEBI" id="CHEBI:83421"/>
        <dbReference type="ChEBI" id="CHEBI:456216"/>
        <dbReference type="EC" id="2.7.11.1"/>
    </reaction>
</comment>
<name>A0AAV5QDR3_9ASCO</name>
<proteinExistence type="predicted"/>
<dbReference type="FunFam" id="1.10.510.10:FF:000320">
    <property type="entry name" value="Serine/threonine protein kinase"/>
    <property type="match status" value="1"/>
</dbReference>
<evidence type="ECO:0000256" key="3">
    <source>
        <dbReference type="ARBA" id="ARBA00022490"/>
    </source>
</evidence>
<dbReference type="InterPro" id="IPR008271">
    <property type="entry name" value="Ser/Thr_kinase_AS"/>
</dbReference>
<dbReference type="SMART" id="SM00220">
    <property type="entry name" value="S_TKc"/>
    <property type="match status" value="1"/>
</dbReference>
<evidence type="ECO:0000256" key="9">
    <source>
        <dbReference type="ARBA" id="ARBA00022840"/>
    </source>
</evidence>
<feature type="compositionally biased region" description="Polar residues" evidence="13">
    <location>
        <begin position="269"/>
        <end position="283"/>
    </location>
</feature>
<dbReference type="GeneID" id="90070680"/>
<reference evidence="15 16" key="1">
    <citation type="journal article" date="2023" name="Elife">
        <title>Identification of key yeast species and microbe-microbe interactions impacting larval growth of Drosophila in the wild.</title>
        <authorList>
            <person name="Mure A."/>
            <person name="Sugiura Y."/>
            <person name="Maeda R."/>
            <person name="Honda K."/>
            <person name="Sakurai N."/>
            <person name="Takahashi Y."/>
            <person name="Watada M."/>
            <person name="Katoh T."/>
            <person name="Gotoh A."/>
            <person name="Gotoh Y."/>
            <person name="Taniguchi I."/>
            <person name="Nakamura K."/>
            <person name="Hayashi T."/>
            <person name="Katayama T."/>
            <person name="Uemura T."/>
            <person name="Hattori Y."/>
        </authorList>
    </citation>
    <scope>NUCLEOTIDE SEQUENCE [LARGE SCALE GENOMIC DNA]</scope>
    <source>
        <strain evidence="15 16">SC-9</strain>
    </source>
</reference>
<evidence type="ECO:0000259" key="14">
    <source>
        <dbReference type="PROSITE" id="PS50011"/>
    </source>
</evidence>